<dbReference type="AlphaFoldDB" id="A0A858SR17"/>
<dbReference type="EMBL" id="CP048788">
    <property type="protein sequence ID" value="QJF50447.1"/>
    <property type="molecule type" value="Genomic_DNA"/>
</dbReference>
<accession>A0A858SR17</accession>
<evidence type="ECO:0000313" key="2">
    <source>
        <dbReference type="EMBL" id="QJF50447.1"/>
    </source>
</evidence>
<evidence type="ECO:0000313" key="3">
    <source>
        <dbReference type="Proteomes" id="UP000503308"/>
    </source>
</evidence>
<evidence type="ECO:0000259" key="1">
    <source>
        <dbReference type="Pfam" id="PF06568"/>
    </source>
</evidence>
<dbReference type="RefSeq" id="WP_169639662.1">
    <property type="nucleotide sequence ID" value="NZ_CP048788.1"/>
</dbReference>
<sequence length="69" mass="7912">MSLIDTMTRPVRHTRSGTSLRTRLDLWRSRRALARLDTAALHDIGVSEKAARKEARLTVWDVPASWKNL</sequence>
<dbReference type="Pfam" id="PF06568">
    <property type="entry name" value="YjiS-like"/>
    <property type="match status" value="1"/>
</dbReference>
<feature type="domain" description="YjiS-like" evidence="1">
    <location>
        <begin position="23"/>
        <end position="51"/>
    </location>
</feature>
<reference evidence="2 3" key="1">
    <citation type="submission" date="2020-02" db="EMBL/GenBank/DDBJ databases">
        <title>Genome sequence of Roseobacter ponti.</title>
        <authorList>
            <person name="Hollensteiner J."/>
            <person name="Schneider D."/>
            <person name="Poehlein A."/>
            <person name="Daniel R."/>
        </authorList>
    </citation>
    <scope>NUCLEOTIDE SEQUENCE [LARGE SCALE GENOMIC DNA]</scope>
    <source>
        <strain evidence="2 3">DSM 106830</strain>
    </source>
</reference>
<organism evidence="2 3">
    <name type="scientific">Roseobacter ponti</name>
    <dbReference type="NCBI Taxonomy" id="1891787"/>
    <lineage>
        <taxon>Bacteria</taxon>
        <taxon>Pseudomonadati</taxon>
        <taxon>Pseudomonadota</taxon>
        <taxon>Alphaproteobacteria</taxon>
        <taxon>Rhodobacterales</taxon>
        <taxon>Roseobacteraceae</taxon>
        <taxon>Roseobacter</taxon>
    </lineage>
</organism>
<name>A0A858SR17_9RHOB</name>
<dbReference type="KEGG" id="rpon:G3256_04360"/>
<dbReference type="InterPro" id="IPR009506">
    <property type="entry name" value="YjiS-like"/>
</dbReference>
<protein>
    <submittedName>
        <fullName evidence="2">DUF1127 domain-containing protein</fullName>
    </submittedName>
</protein>
<keyword evidence="3" id="KW-1185">Reference proteome</keyword>
<proteinExistence type="predicted"/>
<gene>
    <name evidence="2" type="ORF">G3256_04360</name>
</gene>
<dbReference type="Proteomes" id="UP000503308">
    <property type="component" value="Chromosome"/>
</dbReference>